<gene>
    <name evidence="2" type="ORF">Pmar_PMAR028998</name>
</gene>
<protein>
    <recommendedName>
        <fullName evidence="1">Methyltransferase domain-containing protein</fullName>
    </recommendedName>
</protein>
<dbReference type="OrthoDB" id="442961at2759"/>
<dbReference type="Gene3D" id="3.40.50.150">
    <property type="entry name" value="Vaccinia Virus protein VP39"/>
    <property type="match status" value="1"/>
</dbReference>
<accession>C5L682</accession>
<sequence>MVSATADGSSSSRGHFKKLYVKNVMNQLRKYKIGKIDLNELEERSSVPRGDLLHVVDLDGDELRTAVEEMLVVVNERNRSARRAHNRLAHDAEVGHILDYGENLLATRVSVKRVEESERAPIEWKCLPKHLIPEMMNISLYYHLKRGDYEGAALRINHGRRKRAQIEHMVSLLRSRVRFPGPEGPRVKIVDLGGGRGDLALTLAHVFPSSDVTVLDIKEISVKQAVYRADELGLSDRVHGRVCDLAKYDVSTLGFDVAVGLHCCAGLSDVAIDLCERNARHRPTTLIACTCCFGKLKQWFHNGYRYPRTPTVDIPQDQYETLCQTAEDDRRGAISRRSKIFINSDRINAAVERAFSDKSGPELVSAEILELPPVHSLKNEVIVMTWAPHRPSSGG</sequence>
<keyword evidence="3" id="KW-1185">Reference proteome</keyword>
<dbReference type="SUPFAM" id="SSF53335">
    <property type="entry name" value="S-adenosyl-L-methionine-dependent methyltransferases"/>
    <property type="match status" value="1"/>
</dbReference>
<evidence type="ECO:0000259" key="1">
    <source>
        <dbReference type="Pfam" id="PF13679"/>
    </source>
</evidence>
<name>C5L682_PERM5</name>
<dbReference type="OMA" id="LIACTCC"/>
<dbReference type="GO" id="GO:0005737">
    <property type="term" value="C:cytoplasm"/>
    <property type="evidence" value="ECO:0007669"/>
    <property type="project" value="TreeGrafter"/>
</dbReference>
<evidence type="ECO:0000313" key="2">
    <source>
        <dbReference type="EMBL" id="EER07709.1"/>
    </source>
</evidence>
<dbReference type="CDD" id="cd02440">
    <property type="entry name" value="AdoMet_MTases"/>
    <property type="match status" value="1"/>
</dbReference>
<dbReference type="InterPro" id="IPR025714">
    <property type="entry name" value="Methyltranfer_dom"/>
</dbReference>
<dbReference type="InterPro" id="IPR029063">
    <property type="entry name" value="SAM-dependent_MTases_sf"/>
</dbReference>
<dbReference type="InParanoid" id="C5L682"/>
<feature type="domain" description="Methyltransferase" evidence="1">
    <location>
        <begin position="161"/>
        <end position="297"/>
    </location>
</feature>
<proteinExistence type="predicted"/>
<dbReference type="GeneID" id="9042429"/>
<dbReference type="RefSeq" id="XP_002775893.1">
    <property type="nucleotide sequence ID" value="XM_002775847.1"/>
</dbReference>
<dbReference type="PANTHER" id="PTHR13369">
    <property type="match status" value="1"/>
</dbReference>
<organism evidence="3">
    <name type="scientific">Perkinsus marinus (strain ATCC 50983 / TXsc)</name>
    <dbReference type="NCBI Taxonomy" id="423536"/>
    <lineage>
        <taxon>Eukaryota</taxon>
        <taxon>Sar</taxon>
        <taxon>Alveolata</taxon>
        <taxon>Perkinsozoa</taxon>
        <taxon>Perkinsea</taxon>
        <taxon>Perkinsida</taxon>
        <taxon>Perkinsidae</taxon>
        <taxon>Perkinsus</taxon>
    </lineage>
</organism>
<dbReference type="Proteomes" id="UP000007800">
    <property type="component" value="Unassembled WGS sequence"/>
</dbReference>
<dbReference type="AlphaFoldDB" id="C5L682"/>
<evidence type="ECO:0000313" key="3">
    <source>
        <dbReference type="Proteomes" id="UP000007800"/>
    </source>
</evidence>
<reference evidence="2 3" key="1">
    <citation type="submission" date="2008-07" db="EMBL/GenBank/DDBJ databases">
        <authorList>
            <person name="El-Sayed N."/>
            <person name="Caler E."/>
            <person name="Inman J."/>
            <person name="Amedeo P."/>
            <person name="Hass B."/>
            <person name="Wortman J."/>
        </authorList>
    </citation>
    <scope>NUCLEOTIDE SEQUENCE [LARGE SCALE GENOMIC DNA]</scope>
    <source>
        <strain evidence="3">ATCC 50983 / TXsc</strain>
    </source>
</reference>
<dbReference type="PANTHER" id="PTHR13369:SF0">
    <property type="entry name" value="GLUTATHIONE S-TRANSFERASE C-TERMINAL DOMAIN-CONTAINING PROTEIN"/>
    <property type="match status" value="1"/>
</dbReference>
<dbReference type="Pfam" id="PF13679">
    <property type="entry name" value="Methyltransf_32"/>
    <property type="match status" value="1"/>
</dbReference>
<dbReference type="EMBL" id="GG679756">
    <property type="protein sequence ID" value="EER07709.1"/>
    <property type="molecule type" value="Genomic_DNA"/>
</dbReference>